<feature type="non-terminal residue" evidence="1">
    <location>
        <position position="1"/>
    </location>
</feature>
<comment type="caution">
    <text evidence="1">The sequence shown here is derived from an EMBL/GenBank/DDBJ whole genome shotgun (WGS) entry which is preliminary data.</text>
</comment>
<reference evidence="1" key="1">
    <citation type="journal article" date="2014" name="Front. Microbiol.">
        <title>High frequency of phylogenetically diverse reductive dehalogenase-homologous genes in deep subseafloor sedimentary metagenomes.</title>
        <authorList>
            <person name="Kawai M."/>
            <person name="Futagami T."/>
            <person name="Toyoda A."/>
            <person name="Takaki Y."/>
            <person name="Nishi S."/>
            <person name="Hori S."/>
            <person name="Arai W."/>
            <person name="Tsubouchi T."/>
            <person name="Morono Y."/>
            <person name="Uchiyama I."/>
            <person name="Ito T."/>
            <person name="Fujiyama A."/>
            <person name="Inagaki F."/>
            <person name="Takami H."/>
        </authorList>
    </citation>
    <scope>NUCLEOTIDE SEQUENCE</scope>
    <source>
        <strain evidence="1">Expedition CK06-06</strain>
    </source>
</reference>
<gene>
    <name evidence="1" type="ORF">S06H3_45701</name>
</gene>
<sequence length="36" mass="3934">ASNMYTGATAPEHIILIILKFDGYWSRLTPARSAPA</sequence>
<protein>
    <submittedName>
        <fullName evidence="1">Uncharacterized protein</fullName>
    </submittedName>
</protein>
<organism evidence="1">
    <name type="scientific">marine sediment metagenome</name>
    <dbReference type="NCBI Taxonomy" id="412755"/>
    <lineage>
        <taxon>unclassified sequences</taxon>
        <taxon>metagenomes</taxon>
        <taxon>ecological metagenomes</taxon>
    </lineage>
</organism>
<accession>X1NXW2</accession>
<name>X1NXW2_9ZZZZ</name>
<proteinExistence type="predicted"/>
<dbReference type="EMBL" id="BARV01028562">
    <property type="protein sequence ID" value="GAI35046.1"/>
    <property type="molecule type" value="Genomic_DNA"/>
</dbReference>
<dbReference type="AlphaFoldDB" id="X1NXW2"/>
<evidence type="ECO:0000313" key="1">
    <source>
        <dbReference type="EMBL" id="GAI35046.1"/>
    </source>
</evidence>